<dbReference type="InterPro" id="IPR006127">
    <property type="entry name" value="ZnuA-like"/>
</dbReference>
<name>A0A382GZV9_9ZZZZ</name>
<gene>
    <name evidence="5" type="ORF">METZ01_LOCUS233276</name>
</gene>
<evidence type="ECO:0000256" key="2">
    <source>
        <dbReference type="ARBA" id="ARBA00022448"/>
    </source>
</evidence>
<dbReference type="AlphaFoldDB" id="A0A382GZV9"/>
<dbReference type="GO" id="GO:0030001">
    <property type="term" value="P:metal ion transport"/>
    <property type="evidence" value="ECO:0007669"/>
    <property type="project" value="InterPro"/>
</dbReference>
<dbReference type="EMBL" id="UINC01058314">
    <property type="protein sequence ID" value="SVB80422.1"/>
    <property type="molecule type" value="Genomic_DNA"/>
</dbReference>
<keyword evidence="3" id="KW-0479">Metal-binding</keyword>
<accession>A0A382GZV9</accession>
<dbReference type="Pfam" id="PF01297">
    <property type="entry name" value="ZnuA"/>
    <property type="match status" value="1"/>
</dbReference>
<dbReference type="PANTHER" id="PTHR42953">
    <property type="entry name" value="HIGH-AFFINITY ZINC UPTAKE SYSTEM PROTEIN ZNUA-RELATED"/>
    <property type="match status" value="1"/>
</dbReference>
<dbReference type="GO" id="GO:0046872">
    <property type="term" value="F:metal ion binding"/>
    <property type="evidence" value="ECO:0007669"/>
    <property type="project" value="UniProtKB-KW"/>
</dbReference>
<dbReference type="PANTHER" id="PTHR42953:SF1">
    <property type="entry name" value="METAL-BINDING PROTEIN HI_0362-RELATED"/>
    <property type="match status" value="1"/>
</dbReference>
<reference evidence="5" key="1">
    <citation type="submission" date="2018-05" db="EMBL/GenBank/DDBJ databases">
        <authorList>
            <person name="Lanie J.A."/>
            <person name="Ng W.-L."/>
            <person name="Kazmierczak K.M."/>
            <person name="Andrzejewski T.M."/>
            <person name="Davidsen T.M."/>
            <person name="Wayne K.J."/>
            <person name="Tettelin H."/>
            <person name="Glass J.I."/>
            <person name="Rusch D."/>
            <person name="Podicherti R."/>
            <person name="Tsui H.-C.T."/>
            <person name="Winkler M.E."/>
        </authorList>
    </citation>
    <scope>NUCLEOTIDE SEQUENCE</scope>
</reference>
<sequence length="258" mass="27048">VQGVGILATTPLWAELASTVACGQPVGFLIPRGADHHGFEPSLADRGRLDAASLVVANGGGLEGGLEDTLAATPTPIHSIVGNAADPHIWLDPISVAEALPALASALIDHAGLNPADIEACRLDLDARLRSLDEDVQGLLSTIPASRRSFVTDHAMLGRFADRYHLGVFGTVLESHSSMAEPSAHDLEALAEEMSEQGVAVIAIEEAGHDDDSRRLAERTGATIVEIPLRLGPEGSPTGTYEGMLRILAERLDDALRG</sequence>
<dbReference type="InterPro" id="IPR050492">
    <property type="entry name" value="Bact_metal-bind_prot9"/>
</dbReference>
<protein>
    <recommendedName>
        <fullName evidence="6">Zinc ABC transporter substrate-binding protein</fullName>
    </recommendedName>
</protein>
<keyword evidence="4" id="KW-0732">Signal</keyword>
<proteinExistence type="predicted"/>
<dbReference type="GO" id="GO:0030313">
    <property type="term" value="C:cell envelope"/>
    <property type="evidence" value="ECO:0007669"/>
    <property type="project" value="UniProtKB-SubCell"/>
</dbReference>
<evidence type="ECO:0000256" key="1">
    <source>
        <dbReference type="ARBA" id="ARBA00004196"/>
    </source>
</evidence>
<evidence type="ECO:0008006" key="6">
    <source>
        <dbReference type="Google" id="ProtNLM"/>
    </source>
</evidence>
<keyword evidence="2" id="KW-0813">Transport</keyword>
<feature type="non-terminal residue" evidence="5">
    <location>
        <position position="1"/>
    </location>
</feature>
<dbReference type="SUPFAM" id="SSF53807">
    <property type="entry name" value="Helical backbone' metal receptor"/>
    <property type="match status" value="1"/>
</dbReference>
<organism evidence="5">
    <name type="scientific">marine metagenome</name>
    <dbReference type="NCBI Taxonomy" id="408172"/>
    <lineage>
        <taxon>unclassified sequences</taxon>
        <taxon>metagenomes</taxon>
        <taxon>ecological metagenomes</taxon>
    </lineage>
</organism>
<dbReference type="Gene3D" id="3.40.50.1980">
    <property type="entry name" value="Nitrogenase molybdenum iron protein domain"/>
    <property type="match status" value="3"/>
</dbReference>
<evidence type="ECO:0000256" key="4">
    <source>
        <dbReference type="ARBA" id="ARBA00022729"/>
    </source>
</evidence>
<evidence type="ECO:0000313" key="5">
    <source>
        <dbReference type="EMBL" id="SVB80422.1"/>
    </source>
</evidence>
<comment type="subcellular location">
    <subcellularLocation>
        <location evidence="1">Cell envelope</location>
    </subcellularLocation>
</comment>
<evidence type="ECO:0000256" key="3">
    <source>
        <dbReference type="ARBA" id="ARBA00022723"/>
    </source>
</evidence>